<evidence type="ECO:0000256" key="1">
    <source>
        <dbReference type="SAM" id="MobiDB-lite"/>
    </source>
</evidence>
<accession>A0A5B2W6T0</accession>
<dbReference type="AlphaFoldDB" id="A0A5B2W6T0"/>
<keyword evidence="3" id="KW-1185">Reference proteome</keyword>
<name>A0A5B2W6T0_9PSEU</name>
<dbReference type="EMBL" id="VUOB01000139">
    <property type="protein sequence ID" value="KAA2246242.1"/>
    <property type="molecule type" value="Genomic_DNA"/>
</dbReference>
<sequence>MTHPTNGYPPPVPLRPHQQGQAPRDWQQATASDHPGWIGRVQPANQADVAQVPQAGASGAELVPESEAVGRAGQ</sequence>
<reference evidence="2 3" key="2">
    <citation type="submission" date="2019-09" db="EMBL/GenBank/DDBJ databases">
        <authorList>
            <person name="Jin C."/>
        </authorList>
    </citation>
    <scope>NUCLEOTIDE SEQUENCE [LARGE SCALE GENOMIC DNA]</scope>
    <source>
        <strain evidence="2 3">AN110305</strain>
    </source>
</reference>
<evidence type="ECO:0000313" key="3">
    <source>
        <dbReference type="Proteomes" id="UP000323454"/>
    </source>
</evidence>
<protein>
    <submittedName>
        <fullName evidence="2">Uncharacterized protein</fullName>
    </submittedName>
</protein>
<proteinExistence type="predicted"/>
<reference evidence="2 3" key="1">
    <citation type="submission" date="2019-09" db="EMBL/GenBank/DDBJ databases">
        <title>Goodfellowia gen. nov., a new genus of the Pseudonocardineae related to Actinoalloteichus, containing Goodfellowia coeruleoviolacea gen. nov., comb. nov. gen. nov., comb. nov.</title>
        <authorList>
            <person name="Labeda D."/>
        </authorList>
    </citation>
    <scope>NUCLEOTIDE SEQUENCE [LARGE SCALE GENOMIC DNA]</scope>
    <source>
        <strain evidence="2 3">AN110305</strain>
    </source>
</reference>
<comment type="caution">
    <text evidence="2">The sequence shown here is derived from an EMBL/GenBank/DDBJ whole genome shotgun (WGS) entry which is preliminary data.</text>
</comment>
<dbReference type="Proteomes" id="UP000323454">
    <property type="component" value="Unassembled WGS sequence"/>
</dbReference>
<feature type="region of interest" description="Disordered" evidence="1">
    <location>
        <begin position="1"/>
        <end position="74"/>
    </location>
</feature>
<evidence type="ECO:0000313" key="2">
    <source>
        <dbReference type="EMBL" id="KAA2246242.1"/>
    </source>
</evidence>
<organism evidence="2 3">
    <name type="scientific">Solihabitans fulvus</name>
    <dbReference type="NCBI Taxonomy" id="1892852"/>
    <lineage>
        <taxon>Bacteria</taxon>
        <taxon>Bacillati</taxon>
        <taxon>Actinomycetota</taxon>
        <taxon>Actinomycetes</taxon>
        <taxon>Pseudonocardiales</taxon>
        <taxon>Pseudonocardiaceae</taxon>
        <taxon>Solihabitans</taxon>
    </lineage>
</organism>
<gene>
    <name evidence="2" type="ORF">F0L68_40770</name>
</gene>